<evidence type="ECO:0000313" key="3">
    <source>
        <dbReference type="EMBL" id="KAG5290993.1"/>
    </source>
</evidence>
<comment type="caution">
    <text evidence="3">The sequence shown here is derived from an EMBL/GenBank/DDBJ whole genome shotgun (WGS) entry which is preliminary data.</text>
</comment>
<keyword evidence="2" id="KW-0472">Membrane</keyword>
<dbReference type="VEuPathDB" id="FungiDB:I7I52_08181"/>
<name>A0A8H7YJ93_AJECA</name>
<feature type="transmembrane region" description="Helical" evidence="2">
    <location>
        <begin position="501"/>
        <end position="521"/>
    </location>
</feature>
<feature type="region of interest" description="Disordered" evidence="1">
    <location>
        <begin position="1"/>
        <end position="115"/>
    </location>
</feature>
<dbReference type="Proteomes" id="UP000670092">
    <property type="component" value="Unassembled WGS sequence"/>
</dbReference>
<feature type="compositionally biased region" description="Polar residues" evidence="1">
    <location>
        <begin position="39"/>
        <end position="52"/>
    </location>
</feature>
<dbReference type="OrthoDB" id="439943at2759"/>
<proteinExistence type="predicted"/>
<feature type="compositionally biased region" description="Polar residues" evidence="1">
    <location>
        <begin position="60"/>
        <end position="73"/>
    </location>
</feature>
<organism evidence="3 4">
    <name type="scientific">Ajellomyces capsulatus</name>
    <name type="common">Darling's disease fungus</name>
    <name type="synonym">Histoplasma capsulatum</name>
    <dbReference type="NCBI Taxonomy" id="5037"/>
    <lineage>
        <taxon>Eukaryota</taxon>
        <taxon>Fungi</taxon>
        <taxon>Dikarya</taxon>
        <taxon>Ascomycota</taxon>
        <taxon>Pezizomycotina</taxon>
        <taxon>Eurotiomycetes</taxon>
        <taxon>Eurotiomycetidae</taxon>
        <taxon>Onygenales</taxon>
        <taxon>Ajellomycetaceae</taxon>
        <taxon>Histoplasma</taxon>
    </lineage>
</organism>
<evidence type="ECO:0000256" key="1">
    <source>
        <dbReference type="SAM" id="MobiDB-lite"/>
    </source>
</evidence>
<accession>A0A8H7YJ93</accession>
<sequence length="892" mass="98445">MPGSDESASSSRSQHCQHHNHSHHQDNNHPPLFRFPKLPTSSPDSGAMTSESNRLERPGSSLSESWATLSGSDIYSEDDSRSDQTDTASLVGRGVPDDVTSLEGRDDDDSEVDSVDVRSCYSETSLPPFPPHMREQSLENSDTTIKAPYQLGSDPIEFVEPDNWSERETVELKHTIKVLNAAEIPAFLRSLSHDLGDGHLSVTVQQTVAKRGLDLAKPFRALYIGDSDFKHIVLDKLGDVLVAGSEDGFNNGESGNASRFHVVPASFGTGASPNYAELLPIHVQLVVDECLSATAQSKQSKISITLNNQTLCSSAWTGSGYEIQSSTSWTLPDLAIFFIAQDDNLGSHKIRSLCHTFMKRHGVPSIVISENPMWDKQNPIVPLDDQSLHICLESRRKGTGEPQVLGRFPIDLKTFESIAPGQLNRHIASLSSLCSSKTIPKATKAPDKTTGNPDQVQDWRLWVDIKSLSDGSHQLILFGTPYNIGTIRNALFSFGILASRFLVIAVISALMHAFILLIMNLSSRAPTLSMPPLHAGPASTTAYLPPITTTASTAKTTSLMPLSARDLISSDCALEDSLHLDTYISKITSGTEEPGNGHDKFQVHVIGDCHIIIKLPARLASRRKSFKFDVRVTRDALHIPFDQTRLFDGVYKLRLPREDAYGLLNISIVTKSKPMIEQVTEIDFGTPWLKIANWKRAAQKLSAKLRRDLNLASAGLSDAYNRMSADLQEMSDILRGETESVGRASLQRAMKATSSMLAKSKQLSDEIARRTQDRMLASTTLLREKLSTVNTDVVQLANDGLCAIEKEARRLFQNPASAYDFNIARHLTDNAQRVRRSPGMAAAQKQAAHLWQRLGTRPNNELRKAMRWSRCERGRCKKAQRGKGHGSQKHER</sequence>
<feature type="region of interest" description="Disordered" evidence="1">
    <location>
        <begin position="873"/>
        <end position="892"/>
    </location>
</feature>
<feature type="compositionally biased region" description="Basic residues" evidence="1">
    <location>
        <begin position="875"/>
        <end position="892"/>
    </location>
</feature>
<feature type="region of interest" description="Disordered" evidence="1">
    <location>
        <begin position="121"/>
        <end position="140"/>
    </location>
</feature>
<evidence type="ECO:0000313" key="4">
    <source>
        <dbReference type="Proteomes" id="UP000670092"/>
    </source>
</evidence>
<evidence type="ECO:0000256" key="2">
    <source>
        <dbReference type="SAM" id="Phobius"/>
    </source>
</evidence>
<protein>
    <submittedName>
        <fullName evidence="3">Uncharacterized protein</fullName>
    </submittedName>
</protein>
<dbReference type="AlphaFoldDB" id="A0A8H7YJ93"/>
<reference evidence="3 4" key="1">
    <citation type="submission" date="2021-01" db="EMBL/GenBank/DDBJ databases">
        <title>Chromosome-level genome assembly of a human fungal pathogen reveals clustering of transcriptionally co-regulated genes.</title>
        <authorList>
            <person name="Voorhies M."/>
            <person name="Cohen S."/>
            <person name="Shea T.P."/>
            <person name="Petrus S."/>
            <person name="Munoz J.F."/>
            <person name="Poplawski S."/>
            <person name="Goldman W.E."/>
            <person name="Michael T."/>
            <person name="Cuomo C.A."/>
            <person name="Sil A."/>
            <person name="Beyhan S."/>
        </authorList>
    </citation>
    <scope>NUCLEOTIDE SEQUENCE [LARGE SCALE GENOMIC DNA]</scope>
    <source>
        <strain evidence="3 4">G184AR</strain>
    </source>
</reference>
<keyword evidence="2" id="KW-0812">Transmembrane</keyword>
<gene>
    <name evidence="3" type="ORF">I7I52_08181</name>
</gene>
<keyword evidence="2" id="KW-1133">Transmembrane helix</keyword>
<dbReference type="EMBL" id="JAEVHI010000005">
    <property type="protein sequence ID" value="KAG5290993.1"/>
    <property type="molecule type" value="Genomic_DNA"/>
</dbReference>
<feature type="compositionally biased region" description="Acidic residues" evidence="1">
    <location>
        <begin position="105"/>
        <end position="114"/>
    </location>
</feature>